<gene>
    <name evidence="1" type="ORF">SE17_16205</name>
</gene>
<keyword evidence="2" id="KW-1185">Reference proteome</keyword>
<evidence type="ECO:0000313" key="1">
    <source>
        <dbReference type="EMBL" id="KPV52325.1"/>
    </source>
</evidence>
<dbReference type="AlphaFoldDB" id="A0A0N8PSC3"/>
<evidence type="ECO:0000313" key="2">
    <source>
        <dbReference type="Proteomes" id="UP000050509"/>
    </source>
</evidence>
<name>A0A0N8PSC3_9CHLR</name>
<protein>
    <submittedName>
        <fullName evidence="1">Uncharacterized protein</fullName>
    </submittedName>
</protein>
<comment type="caution">
    <text evidence="1">The sequence shown here is derived from an EMBL/GenBank/DDBJ whole genome shotgun (WGS) entry which is preliminary data.</text>
</comment>
<dbReference type="EMBL" id="LJCR01000584">
    <property type="protein sequence ID" value="KPV52325.1"/>
    <property type="molecule type" value="Genomic_DNA"/>
</dbReference>
<reference evidence="1 2" key="1">
    <citation type="submission" date="2015-09" db="EMBL/GenBank/DDBJ databases">
        <title>Draft genome sequence of Kouleothrix aurantiaca JCM 19913.</title>
        <authorList>
            <person name="Hemp J."/>
        </authorList>
    </citation>
    <scope>NUCLEOTIDE SEQUENCE [LARGE SCALE GENOMIC DNA]</scope>
    <source>
        <strain evidence="1 2">COM-B</strain>
    </source>
</reference>
<dbReference type="Proteomes" id="UP000050509">
    <property type="component" value="Unassembled WGS sequence"/>
</dbReference>
<sequence>MREPPNCILNRYFLAKKIAQATGEPITNQRVQNCDRFKMVAALIAVHHMVECSNITKISPRSQMITLCFFPFLILDQSLTSRS</sequence>
<proteinExistence type="predicted"/>
<organism evidence="1 2">
    <name type="scientific">Kouleothrix aurantiaca</name>
    <dbReference type="NCBI Taxonomy" id="186479"/>
    <lineage>
        <taxon>Bacteria</taxon>
        <taxon>Bacillati</taxon>
        <taxon>Chloroflexota</taxon>
        <taxon>Chloroflexia</taxon>
        <taxon>Chloroflexales</taxon>
        <taxon>Roseiflexineae</taxon>
        <taxon>Roseiflexaceae</taxon>
        <taxon>Kouleothrix</taxon>
    </lineage>
</organism>
<accession>A0A0N8PSC3</accession>